<name>A0A8H3VEW4_VENIN</name>
<evidence type="ECO:0000313" key="2">
    <source>
        <dbReference type="Proteomes" id="UP000447873"/>
    </source>
</evidence>
<proteinExistence type="predicted"/>
<organism evidence="1 2">
    <name type="scientific">Venturia inaequalis</name>
    <name type="common">Apple scab fungus</name>
    <dbReference type="NCBI Taxonomy" id="5025"/>
    <lineage>
        <taxon>Eukaryota</taxon>
        <taxon>Fungi</taxon>
        <taxon>Dikarya</taxon>
        <taxon>Ascomycota</taxon>
        <taxon>Pezizomycotina</taxon>
        <taxon>Dothideomycetes</taxon>
        <taxon>Pleosporomycetidae</taxon>
        <taxon>Venturiales</taxon>
        <taxon>Venturiaceae</taxon>
        <taxon>Venturia</taxon>
    </lineage>
</organism>
<gene>
    <name evidence="1" type="ORF">EG328_001610</name>
</gene>
<protein>
    <submittedName>
        <fullName evidence="1">Uncharacterized protein</fullName>
    </submittedName>
</protein>
<dbReference type="AlphaFoldDB" id="A0A8H3VEW4"/>
<evidence type="ECO:0000313" key="1">
    <source>
        <dbReference type="EMBL" id="KAE9987794.1"/>
    </source>
</evidence>
<reference evidence="1 2" key="1">
    <citation type="submission" date="2018-12" db="EMBL/GenBank/DDBJ databases">
        <title>Venturia inaequalis Genome Resource.</title>
        <authorList>
            <person name="Lichtner F.J."/>
        </authorList>
    </citation>
    <scope>NUCLEOTIDE SEQUENCE [LARGE SCALE GENOMIC DNA]</scope>
    <source>
        <strain evidence="1 2">120213</strain>
    </source>
</reference>
<sequence>MFADIFTASKDPMQATATTIATEKHTVEQSDMIGLKSRDSQASTGFSGTQGIWLDSV</sequence>
<comment type="caution">
    <text evidence="1">The sequence shown here is derived from an EMBL/GenBank/DDBJ whole genome shotgun (WGS) entry which is preliminary data.</text>
</comment>
<dbReference type="Proteomes" id="UP000447873">
    <property type="component" value="Unassembled WGS sequence"/>
</dbReference>
<dbReference type="EMBL" id="WNWS01000014">
    <property type="protein sequence ID" value="KAE9987794.1"/>
    <property type="molecule type" value="Genomic_DNA"/>
</dbReference>
<accession>A0A8H3VEW4</accession>